<feature type="region of interest" description="Disordered" evidence="1">
    <location>
        <begin position="451"/>
        <end position="470"/>
    </location>
</feature>
<organism evidence="3 4">
    <name type="scientific">Paracoccus liaowanqingii</name>
    <dbReference type="NCBI Taxonomy" id="2560053"/>
    <lineage>
        <taxon>Bacteria</taxon>
        <taxon>Pseudomonadati</taxon>
        <taxon>Pseudomonadota</taxon>
        <taxon>Alphaproteobacteria</taxon>
        <taxon>Rhodobacterales</taxon>
        <taxon>Paracoccaceae</taxon>
        <taxon>Paracoccus</taxon>
    </lineage>
</organism>
<reference evidence="4" key="1">
    <citation type="submission" date="2019-05" db="EMBL/GenBank/DDBJ databases">
        <title>Tamlana fucoidanivorans sp. nov., isolated from the surface of algae collected from Fujian province in China.</title>
        <authorList>
            <person name="Li J."/>
        </authorList>
    </citation>
    <scope>NUCLEOTIDE SEQUENCE [LARGE SCALE GENOMIC DNA]</scope>
    <source>
        <strain evidence="4">2251</strain>
        <plasmid evidence="4">unnamed1</plasmid>
    </source>
</reference>
<dbReference type="AlphaFoldDB" id="A0A4Y5SVE7"/>
<protein>
    <submittedName>
        <fullName evidence="3">Uncharacterized protein</fullName>
    </submittedName>
</protein>
<feature type="transmembrane region" description="Helical" evidence="2">
    <location>
        <begin position="294"/>
        <end position="324"/>
    </location>
</feature>
<keyword evidence="3" id="KW-0614">Plasmid</keyword>
<dbReference type="RefSeq" id="WP_139616478.1">
    <property type="nucleotide sequence ID" value="NZ_CP040765.1"/>
</dbReference>
<geneLocation type="plasmid" evidence="3 4">
    <name>unnamed1</name>
</geneLocation>
<keyword evidence="2" id="KW-1133">Transmembrane helix</keyword>
<sequence>MSIEPIGLFTLVLMVACLCLDYSVMIIALVTTSIFGAAAAVFLGGANIPPAHLFIAAVALATLVRRDQCAAILTALHPTRPGFWIFCFVAYGLITAFFYPKVMSGLTQIIPLGTSQYEDSGFTVPLGPVSSNFTQSIYMISSLMVFLIIASLAATSEGFRTAAIAATGYVTANVAFGILDVLTYLSGTQGLMDFMRNANYAMHTETAVEGMKRIAGAFAEASTFARASLGAFGFIGTLWLCGHRPWLTGPLTAGTFVLGLMSTSSTAIAMLPVMVIVLYMTALTRCGTAKRARISSAVVLTAPLLAAVLVLAVVANVALSAAVYDYLDLVVLSKAGTDSGVERGSWNAVGFQNFRDSGGLGVGLGTIRTSSYSTALLGGVGLVGTLLYLIFLGLALLRNPGPKGSLERDVRMAARNGCMGLIAADMLVGSTVDQGLFFFTLAAIASARPERSPGSARSLTSDLSLARVAA</sequence>
<feature type="transmembrane region" description="Helical" evidence="2">
    <location>
        <begin position="162"/>
        <end position="185"/>
    </location>
</feature>
<name>A0A4Y5SVE7_9RHOB</name>
<feature type="transmembrane region" description="Helical" evidence="2">
    <location>
        <begin position="34"/>
        <end position="61"/>
    </location>
</feature>
<feature type="transmembrane region" description="Helical" evidence="2">
    <location>
        <begin position="256"/>
        <end position="282"/>
    </location>
</feature>
<feature type="transmembrane region" description="Helical" evidence="2">
    <location>
        <begin position="82"/>
        <end position="99"/>
    </location>
</feature>
<proteinExistence type="predicted"/>
<keyword evidence="2" id="KW-0812">Transmembrane</keyword>
<feature type="transmembrane region" description="Helical" evidence="2">
    <location>
        <begin position="7"/>
        <end position="28"/>
    </location>
</feature>
<evidence type="ECO:0000256" key="2">
    <source>
        <dbReference type="SAM" id="Phobius"/>
    </source>
</evidence>
<feature type="transmembrane region" description="Helical" evidence="2">
    <location>
        <begin position="375"/>
        <end position="397"/>
    </location>
</feature>
<evidence type="ECO:0000313" key="3">
    <source>
        <dbReference type="EMBL" id="QDA36785.1"/>
    </source>
</evidence>
<gene>
    <name evidence="3" type="ORF">E4191_22130</name>
</gene>
<feature type="transmembrane region" description="Helical" evidence="2">
    <location>
        <begin position="136"/>
        <end position="155"/>
    </location>
</feature>
<evidence type="ECO:0000256" key="1">
    <source>
        <dbReference type="SAM" id="MobiDB-lite"/>
    </source>
</evidence>
<dbReference type="Proteomes" id="UP000296374">
    <property type="component" value="Plasmid unnamed1"/>
</dbReference>
<dbReference type="EMBL" id="CP040765">
    <property type="protein sequence ID" value="QDA36785.1"/>
    <property type="molecule type" value="Genomic_DNA"/>
</dbReference>
<accession>A0A4Y5SVE7</accession>
<evidence type="ECO:0000313" key="4">
    <source>
        <dbReference type="Proteomes" id="UP000296374"/>
    </source>
</evidence>
<dbReference type="KEGG" id="plia:E4191_22130"/>
<keyword evidence="2" id="KW-0472">Membrane</keyword>